<gene>
    <name evidence="2" type="ORF">AV530_008819</name>
</gene>
<dbReference type="OrthoDB" id="9372462at2759"/>
<evidence type="ECO:0000313" key="2">
    <source>
        <dbReference type="EMBL" id="OPJ75602.1"/>
    </source>
</evidence>
<dbReference type="AlphaFoldDB" id="A0A1V4JTS0"/>
<evidence type="ECO:0000313" key="3">
    <source>
        <dbReference type="Proteomes" id="UP000190648"/>
    </source>
</evidence>
<comment type="caution">
    <text evidence="2">The sequence shown here is derived from an EMBL/GenBank/DDBJ whole genome shotgun (WGS) entry which is preliminary data.</text>
</comment>
<sequence>MHEKEQSVGGEQEAEQPVAADELELTNRQVSKLAEKVRKNNLTPQWKTGKQTWEDETCQEATSCDSPRSQNSAAPEALNMC</sequence>
<name>A0A1V4JTS0_PATFA</name>
<accession>A0A1V4JTS0</accession>
<dbReference type="EMBL" id="LSYS01006186">
    <property type="protein sequence ID" value="OPJ75602.1"/>
    <property type="molecule type" value="Genomic_DNA"/>
</dbReference>
<keyword evidence="3" id="KW-1185">Reference proteome</keyword>
<feature type="region of interest" description="Disordered" evidence="1">
    <location>
        <begin position="61"/>
        <end position="81"/>
    </location>
</feature>
<reference evidence="2 3" key="1">
    <citation type="submission" date="2016-02" db="EMBL/GenBank/DDBJ databases">
        <title>Band-tailed pigeon sequencing and assembly.</title>
        <authorList>
            <person name="Soares A.E."/>
            <person name="Novak B.J."/>
            <person name="Rice E.S."/>
            <person name="O'Connell B."/>
            <person name="Chang D."/>
            <person name="Weber S."/>
            <person name="Shapiro B."/>
        </authorList>
    </citation>
    <scope>NUCLEOTIDE SEQUENCE [LARGE SCALE GENOMIC DNA]</scope>
    <source>
        <strain evidence="2">BTP2013</strain>
        <tissue evidence="2">Blood</tissue>
    </source>
</reference>
<feature type="compositionally biased region" description="Polar residues" evidence="1">
    <location>
        <begin position="61"/>
        <end position="73"/>
    </location>
</feature>
<dbReference type="Proteomes" id="UP000190648">
    <property type="component" value="Unassembled WGS sequence"/>
</dbReference>
<organism evidence="2 3">
    <name type="scientific">Patagioenas fasciata monilis</name>
    <dbReference type="NCBI Taxonomy" id="372326"/>
    <lineage>
        <taxon>Eukaryota</taxon>
        <taxon>Metazoa</taxon>
        <taxon>Chordata</taxon>
        <taxon>Craniata</taxon>
        <taxon>Vertebrata</taxon>
        <taxon>Euteleostomi</taxon>
        <taxon>Archelosauria</taxon>
        <taxon>Archosauria</taxon>
        <taxon>Dinosauria</taxon>
        <taxon>Saurischia</taxon>
        <taxon>Theropoda</taxon>
        <taxon>Coelurosauria</taxon>
        <taxon>Aves</taxon>
        <taxon>Neognathae</taxon>
        <taxon>Neoaves</taxon>
        <taxon>Columbimorphae</taxon>
        <taxon>Columbiformes</taxon>
        <taxon>Columbidae</taxon>
        <taxon>Patagioenas</taxon>
    </lineage>
</organism>
<proteinExistence type="predicted"/>
<evidence type="ECO:0000256" key="1">
    <source>
        <dbReference type="SAM" id="MobiDB-lite"/>
    </source>
</evidence>
<feature type="region of interest" description="Disordered" evidence="1">
    <location>
        <begin position="1"/>
        <end position="24"/>
    </location>
</feature>
<protein>
    <submittedName>
        <fullName evidence="2">Uncharacterized protein</fullName>
    </submittedName>
</protein>